<protein>
    <recommendedName>
        <fullName evidence="4">Peptidase M28 domain-containing protein</fullName>
    </recommendedName>
</protein>
<feature type="domain" description="Peptidase M28" evidence="4">
    <location>
        <begin position="81"/>
        <end position="145"/>
    </location>
</feature>
<gene>
    <name evidence="5" type="ORF">BaRGS_00029519</name>
</gene>
<keyword evidence="6" id="KW-1185">Reference proteome</keyword>
<name>A0ABD0JW25_9CAEN</name>
<feature type="transmembrane region" description="Helical" evidence="3">
    <location>
        <begin position="330"/>
        <end position="353"/>
    </location>
</feature>
<evidence type="ECO:0000259" key="4">
    <source>
        <dbReference type="Pfam" id="PF04389"/>
    </source>
</evidence>
<feature type="non-terminal residue" evidence="5">
    <location>
        <position position="1"/>
    </location>
</feature>
<proteinExistence type="inferred from homology"/>
<dbReference type="SUPFAM" id="SSF53187">
    <property type="entry name" value="Zn-dependent exopeptidases"/>
    <property type="match status" value="1"/>
</dbReference>
<reference evidence="5 6" key="1">
    <citation type="journal article" date="2023" name="Sci. Data">
        <title>Genome assembly of the Korean intertidal mud-creeper Batillaria attramentaria.</title>
        <authorList>
            <person name="Patra A.K."/>
            <person name="Ho P.T."/>
            <person name="Jun S."/>
            <person name="Lee S.J."/>
            <person name="Kim Y."/>
            <person name="Won Y.J."/>
        </authorList>
    </citation>
    <scope>NUCLEOTIDE SEQUENCE [LARGE SCALE GENOMIC DNA]</scope>
    <source>
        <strain evidence="5">Wonlab-2016</strain>
    </source>
</reference>
<dbReference type="AlphaFoldDB" id="A0ABD0JW25"/>
<dbReference type="Gene3D" id="3.40.630.10">
    <property type="entry name" value="Zn peptidases"/>
    <property type="match status" value="1"/>
</dbReference>
<comment type="caution">
    <text evidence="5">The sequence shown here is derived from an EMBL/GenBank/DDBJ whole genome shotgun (WGS) entry which is preliminary data.</text>
</comment>
<dbReference type="PANTHER" id="PTHR12147:SF26">
    <property type="entry name" value="PEPTIDASE M28 DOMAIN-CONTAINING PROTEIN"/>
    <property type="match status" value="1"/>
</dbReference>
<dbReference type="EMBL" id="JACVVK020000307">
    <property type="protein sequence ID" value="KAK7479271.1"/>
    <property type="molecule type" value="Genomic_DNA"/>
</dbReference>
<dbReference type="InterPro" id="IPR007484">
    <property type="entry name" value="Peptidase_M28"/>
</dbReference>
<evidence type="ECO:0000256" key="1">
    <source>
        <dbReference type="ARBA" id="ARBA00001947"/>
    </source>
</evidence>
<comment type="similarity">
    <text evidence="2">Belongs to the peptidase M28 family. M28B subfamily.</text>
</comment>
<keyword evidence="3" id="KW-1133">Transmembrane helix</keyword>
<evidence type="ECO:0000313" key="6">
    <source>
        <dbReference type="Proteomes" id="UP001519460"/>
    </source>
</evidence>
<sequence>MPPPAPILSAAALLTYCTCDVDPQRMEDTLRQHFSETRHHRTNPDNKRAAKQYIQDQFKQYGLEVHNHEFPSAIDNVTGTNVIGMLRGKNFNTSLDNVVAISAHYDTMPETPGVNDNGAAVVAMLEAARQVVRHPQRNNTVFFFAVLVTEFLPTFLAPNVPWQGLLNMDVILNFDSRNDSQDFPPGVDMAFPDQAASVRSDGQRGDFLTIAGRTADQGLLKAFVDAWNKLGQPKFEIEEFAIPVNLHDHLRDFTRSDHSNFWEHNLTAIFLTDSANFRGYMEQCYHKQCDSLQYLTKERVNFIAKTSRTLVAMADSMAPYVDSSSSSASMLTGGGVLGALIFSMALLTSLRLLTN</sequence>
<keyword evidence="3" id="KW-0472">Membrane</keyword>
<accession>A0ABD0JW25</accession>
<dbReference type="PANTHER" id="PTHR12147">
    <property type="entry name" value="METALLOPEPTIDASE M28 FAMILY MEMBER"/>
    <property type="match status" value="1"/>
</dbReference>
<dbReference type="Pfam" id="PF04389">
    <property type="entry name" value="Peptidase_M28"/>
    <property type="match status" value="1"/>
</dbReference>
<organism evidence="5 6">
    <name type="scientific">Batillaria attramentaria</name>
    <dbReference type="NCBI Taxonomy" id="370345"/>
    <lineage>
        <taxon>Eukaryota</taxon>
        <taxon>Metazoa</taxon>
        <taxon>Spiralia</taxon>
        <taxon>Lophotrochozoa</taxon>
        <taxon>Mollusca</taxon>
        <taxon>Gastropoda</taxon>
        <taxon>Caenogastropoda</taxon>
        <taxon>Sorbeoconcha</taxon>
        <taxon>Cerithioidea</taxon>
        <taxon>Batillariidae</taxon>
        <taxon>Batillaria</taxon>
    </lineage>
</organism>
<evidence type="ECO:0000256" key="2">
    <source>
        <dbReference type="ARBA" id="ARBA00005634"/>
    </source>
</evidence>
<comment type="cofactor">
    <cofactor evidence="1">
        <name>Zn(2+)</name>
        <dbReference type="ChEBI" id="CHEBI:29105"/>
    </cofactor>
</comment>
<evidence type="ECO:0000256" key="3">
    <source>
        <dbReference type="SAM" id="Phobius"/>
    </source>
</evidence>
<keyword evidence="3" id="KW-0812">Transmembrane</keyword>
<evidence type="ECO:0000313" key="5">
    <source>
        <dbReference type="EMBL" id="KAK7479271.1"/>
    </source>
</evidence>
<dbReference type="InterPro" id="IPR045175">
    <property type="entry name" value="M28_fam"/>
</dbReference>
<dbReference type="Proteomes" id="UP001519460">
    <property type="component" value="Unassembled WGS sequence"/>
</dbReference>